<keyword evidence="7" id="KW-1185">Reference proteome</keyword>
<name>V2XUY2_MONRO</name>
<evidence type="ECO:0008006" key="8">
    <source>
        <dbReference type="Google" id="ProtNLM"/>
    </source>
</evidence>
<dbReference type="GO" id="GO:0005778">
    <property type="term" value="C:peroxisomal membrane"/>
    <property type="evidence" value="ECO:0007669"/>
    <property type="project" value="UniProtKB-SubCell"/>
</dbReference>
<proteinExistence type="predicted"/>
<dbReference type="OrthoDB" id="411017at2759"/>
<dbReference type="Pfam" id="PF05648">
    <property type="entry name" value="PEX11"/>
    <property type="match status" value="1"/>
</dbReference>
<sequence length="371" mass="42123">MSSISFPGHPESASVHSLHESQFSFADPSSSFQINPLSSHPPRTPRTSVASTSTLYRTSIYESREEKQQEEAEEQDEEEEVVEEELPQDSTARIRREDVWREMVRTSEGRDKAFKLIQYSIRVYLFFHAGVSANRLLRNAAQRPWVKEIIKRLTSTMSGLSFTRKMLLLFNWLTPLTAIMAQQAVPFSSENATTAKQQQRPFLQALLLAPPTVLLDLVNSIADDLYALSLLGILGKRSGERASRFADWCWWLATVAGLIENSVERQMIGNLQHEVESRLYKESMSGATEKSRGSGSKFDEKELGRLQIRDYWLQLSKAKLIMDLIFSSYDVFRIQKFREPVKAATGLTAAILSSAKLYERHRGTLAKKGSH</sequence>
<keyword evidence="3" id="KW-0576">Peroxisome</keyword>
<feature type="compositionally biased region" description="Polar residues" evidence="5">
    <location>
        <begin position="45"/>
        <end position="61"/>
    </location>
</feature>
<dbReference type="KEGG" id="mrr:Moror_17587"/>
<evidence type="ECO:0000256" key="5">
    <source>
        <dbReference type="SAM" id="MobiDB-lite"/>
    </source>
</evidence>
<evidence type="ECO:0000256" key="4">
    <source>
        <dbReference type="ARBA" id="ARBA00046271"/>
    </source>
</evidence>
<keyword evidence="2" id="KW-0472">Membrane</keyword>
<organism evidence="6 7">
    <name type="scientific">Moniliophthora roreri (strain MCA 2997)</name>
    <name type="common">Cocoa frosty pod rot fungus</name>
    <name type="synonym">Crinipellis roreri</name>
    <dbReference type="NCBI Taxonomy" id="1381753"/>
    <lineage>
        <taxon>Eukaryota</taxon>
        <taxon>Fungi</taxon>
        <taxon>Dikarya</taxon>
        <taxon>Basidiomycota</taxon>
        <taxon>Agaricomycotina</taxon>
        <taxon>Agaricomycetes</taxon>
        <taxon>Agaricomycetidae</taxon>
        <taxon>Agaricales</taxon>
        <taxon>Marasmiineae</taxon>
        <taxon>Marasmiaceae</taxon>
        <taxon>Moniliophthora</taxon>
    </lineage>
</organism>
<keyword evidence="1" id="KW-0962">Peroxisome biogenesis</keyword>
<evidence type="ECO:0000256" key="3">
    <source>
        <dbReference type="ARBA" id="ARBA00023140"/>
    </source>
</evidence>
<dbReference type="GO" id="GO:0016559">
    <property type="term" value="P:peroxisome fission"/>
    <property type="evidence" value="ECO:0007669"/>
    <property type="project" value="InterPro"/>
</dbReference>
<dbReference type="PANTHER" id="PTHR12652">
    <property type="entry name" value="PEROXISOMAL BIOGENESIS FACTOR 11"/>
    <property type="match status" value="1"/>
</dbReference>
<reference evidence="6 7" key="1">
    <citation type="journal article" date="2014" name="BMC Genomics">
        <title>Genome and secretome analysis of the hemibiotrophic fungal pathogen, Moniliophthora roreri, which causes frosty pod rot disease of cacao: mechanisms of the biotrophic and necrotrophic phases.</title>
        <authorList>
            <person name="Meinhardt L.W."/>
            <person name="Costa G.G.L."/>
            <person name="Thomazella D.P.T."/>
            <person name="Teixeira P.J.P.L."/>
            <person name="Carazzolle M.F."/>
            <person name="Schuster S.C."/>
            <person name="Carlson J.E."/>
            <person name="Guiltinan M.J."/>
            <person name="Mieczkowski P."/>
            <person name="Farmer A."/>
            <person name="Ramaraj T."/>
            <person name="Crozier J."/>
            <person name="Davis R.E."/>
            <person name="Shao J."/>
            <person name="Melnick R.L."/>
            <person name="Pereira G.A.G."/>
            <person name="Bailey B.A."/>
        </authorList>
    </citation>
    <scope>NUCLEOTIDE SEQUENCE [LARGE SCALE GENOMIC DNA]</scope>
    <source>
        <strain evidence="6 7">MCA 2997</strain>
    </source>
</reference>
<dbReference type="PANTHER" id="PTHR12652:SF19">
    <property type="entry name" value="PEROXISOMAL BIOGENESIS FACTOR 11"/>
    <property type="match status" value="1"/>
</dbReference>
<comment type="caution">
    <text evidence="6">The sequence shown here is derived from an EMBL/GenBank/DDBJ whole genome shotgun (WGS) entry which is preliminary data.</text>
</comment>
<evidence type="ECO:0000313" key="7">
    <source>
        <dbReference type="Proteomes" id="UP000017559"/>
    </source>
</evidence>
<evidence type="ECO:0000313" key="6">
    <source>
        <dbReference type="EMBL" id="ESK97587.1"/>
    </source>
</evidence>
<dbReference type="HOGENOM" id="CLU_059609_0_0_1"/>
<dbReference type="STRING" id="1381753.V2XUY2"/>
<feature type="compositionally biased region" description="Acidic residues" evidence="5">
    <location>
        <begin position="71"/>
        <end position="87"/>
    </location>
</feature>
<comment type="subcellular location">
    <subcellularLocation>
        <location evidence="4">Peroxisome membrane</location>
    </subcellularLocation>
</comment>
<feature type="compositionally biased region" description="Polar residues" evidence="5">
    <location>
        <begin position="20"/>
        <end position="38"/>
    </location>
</feature>
<protein>
    <recommendedName>
        <fullName evidence="8">Peroxisomal biogenesis factor 11</fullName>
    </recommendedName>
</protein>
<accession>V2XUY2</accession>
<evidence type="ECO:0000256" key="2">
    <source>
        <dbReference type="ARBA" id="ARBA00023136"/>
    </source>
</evidence>
<dbReference type="AlphaFoldDB" id="V2XUY2"/>
<dbReference type="InterPro" id="IPR008733">
    <property type="entry name" value="PEX11"/>
</dbReference>
<feature type="region of interest" description="Disordered" evidence="5">
    <location>
        <begin position="1"/>
        <end position="89"/>
    </location>
</feature>
<dbReference type="Proteomes" id="UP000017559">
    <property type="component" value="Unassembled WGS sequence"/>
</dbReference>
<evidence type="ECO:0000256" key="1">
    <source>
        <dbReference type="ARBA" id="ARBA00022593"/>
    </source>
</evidence>
<dbReference type="EMBL" id="AWSO01000024">
    <property type="protein sequence ID" value="ESK97587.1"/>
    <property type="molecule type" value="Genomic_DNA"/>
</dbReference>
<gene>
    <name evidence="6" type="ORF">Moror_17587</name>
</gene>